<dbReference type="EMBL" id="JACHMD010000001">
    <property type="protein sequence ID" value="MBB4666612.1"/>
    <property type="molecule type" value="Genomic_DNA"/>
</dbReference>
<dbReference type="Proteomes" id="UP000573729">
    <property type="component" value="Unassembled WGS sequence"/>
</dbReference>
<keyword evidence="2" id="KW-0238">DNA-binding</keyword>
<proteinExistence type="predicted"/>
<feature type="domain" description="HTH cro/C1-type" evidence="1">
    <location>
        <begin position="7"/>
        <end position="65"/>
    </location>
</feature>
<dbReference type="GO" id="GO:0003677">
    <property type="term" value="F:DNA binding"/>
    <property type="evidence" value="ECO:0007669"/>
    <property type="project" value="UniProtKB-KW"/>
</dbReference>
<dbReference type="RefSeq" id="WP_184216320.1">
    <property type="nucleotide sequence ID" value="NZ_JACHMD010000001.1"/>
</dbReference>
<keyword evidence="3" id="KW-1185">Reference proteome</keyword>
<reference evidence="2 3" key="1">
    <citation type="submission" date="2020-08" db="EMBL/GenBank/DDBJ databases">
        <title>Sequencing the genomes of 1000 actinobacteria strains.</title>
        <authorList>
            <person name="Klenk H.-P."/>
        </authorList>
    </citation>
    <scope>NUCLEOTIDE SEQUENCE [LARGE SCALE GENOMIC DNA]</scope>
    <source>
        <strain evidence="2 3">DSM 24947</strain>
    </source>
</reference>
<gene>
    <name evidence="2" type="ORF">BKA24_001321</name>
</gene>
<sequence>MRVARRILAVLDARGRSPEWLAEVTGIAARKRDRRLHTTTPAGLTVDELNAIAIALDVHPSELLRD</sequence>
<accession>A0A7W7BPV7</accession>
<evidence type="ECO:0000313" key="3">
    <source>
        <dbReference type="Proteomes" id="UP000573729"/>
    </source>
</evidence>
<evidence type="ECO:0000259" key="1">
    <source>
        <dbReference type="Pfam" id="PF13443"/>
    </source>
</evidence>
<comment type="caution">
    <text evidence="2">The sequence shown here is derived from an EMBL/GenBank/DDBJ whole genome shotgun (WGS) entry which is preliminary data.</text>
</comment>
<dbReference type="InterPro" id="IPR001387">
    <property type="entry name" value="Cro/C1-type_HTH"/>
</dbReference>
<organism evidence="2 3">
    <name type="scientific">Microbacterium marinum</name>
    <dbReference type="NCBI Taxonomy" id="421115"/>
    <lineage>
        <taxon>Bacteria</taxon>
        <taxon>Bacillati</taxon>
        <taxon>Actinomycetota</taxon>
        <taxon>Actinomycetes</taxon>
        <taxon>Micrococcales</taxon>
        <taxon>Microbacteriaceae</taxon>
        <taxon>Microbacterium</taxon>
    </lineage>
</organism>
<dbReference type="Pfam" id="PF13443">
    <property type="entry name" value="HTH_26"/>
    <property type="match status" value="1"/>
</dbReference>
<dbReference type="AlphaFoldDB" id="A0A7W7BPV7"/>
<evidence type="ECO:0000313" key="2">
    <source>
        <dbReference type="EMBL" id="MBB4666612.1"/>
    </source>
</evidence>
<protein>
    <submittedName>
        <fullName evidence="2">DNA-binding Xre family transcriptional regulator</fullName>
    </submittedName>
</protein>
<name>A0A7W7BPV7_9MICO</name>